<dbReference type="EMBL" id="SSTJ01000014">
    <property type="protein sequence ID" value="THG36567.1"/>
    <property type="molecule type" value="Genomic_DNA"/>
</dbReference>
<dbReference type="GO" id="GO:0003677">
    <property type="term" value="F:DNA binding"/>
    <property type="evidence" value="ECO:0007669"/>
    <property type="project" value="UniProtKB-KW"/>
</dbReference>
<dbReference type="PANTHER" id="PTHR44688:SF16">
    <property type="entry name" value="DNA-BINDING TRANSCRIPTIONAL ACTIVATOR DEVR_DOSR"/>
    <property type="match status" value="1"/>
</dbReference>
<protein>
    <recommendedName>
        <fullName evidence="5">HTH luxR-type domain-containing protein</fullName>
    </recommendedName>
</protein>
<organism evidence="6 7">
    <name type="scientific">Adlercreutzia caecimuris</name>
    <dbReference type="NCBI Taxonomy" id="671266"/>
    <lineage>
        <taxon>Bacteria</taxon>
        <taxon>Bacillati</taxon>
        <taxon>Actinomycetota</taxon>
        <taxon>Coriobacteriia</taxon>
        <taxon>Eggerthellales</taxon>
        <taxon>Eggerthellaceae</taxon>
        <taxon>Adlercreutzia</taxon>
    </lineage>
</organism>
<dbReference type="PRINTS" id="PR00038">
    <property type="entry name" value="HTHLUXR"/>
</dbReference>
<feature type="transmembrane region" description="Helical" evidence="4">
    <location>
        <begin position="359"/>
        <end position="379"/>
    </location>
</feature>
<feature type="transmembrane region" description="Helical" evidence="4">
    <location>
        <begin position="294"/>
        <end position="315"/>
    </location>
</feature>
<keyword evidence="4" id="KW-1133">Transmembrane helix</keyword>
<keyword evidence="2" id="KW-0238">DNA-binding</keyword>
<comment type="caution">
    <text evidence="6">The sequence shown here is derived from an EMBL/GenBank/DDBJ whole genome shotgun (WGS) entry which is preliminary data.</text>
</comment>
<evidence type="ECO:0000259" key="5">
    <source>
        <dbReference type="PROSITE" id="PS50043"/>
    </source>
</evidence>
<reference evidence="6 7" key="1">
    <citation type="submission" date="2019-04" db="EMBL/GenBank/DDBJ databases">
        <title>Microbes associate with the intestines of laboratory mice.</title>
        <authorList>
            <person name="Navarre W."/>
            <person name="Wong E."/>
            <person name="Huang K.C."/>
            <person name="Tropini C."/>
            <person name="Ng K."/>
            <person name="Yu B."/>
        </authorList>
    </citation>
    <scope>NUCLEOTIDE SEQUENCE [LARGE SCALE GENOMIC DNA]</scope>
    <source>
        <strain evidence="6 7">NM80_B27</strain>
    </source>
</reference>
<feature type="transmembrane region" description="Helical" evidence="4">
    <location>
        <begin position="158"/>
        <end position="179"/>
    </location>
</feature>
<dbReference type="SUPFAM" id="SSF46894">
    <property type="entry name" value="C-terminal effector domain of the bipartite response regulators"/>
    <property type="match status" value="1"/>
</dbReference>
<sequence>METSVNIDRGFVFTCVAISLHQLSYWILNTWVFTQFASEFTAGPVALVTTSAACCLAILALLWFSRTVLRPAAVLLCSLIPLACATLVLYGGMQEHNYLLTVLGCALYGTADFWTFALPALALSGRREGEVVACVFVAILIRSIVQFFSAALPIGNAIALGFIFLASAGAVLLSYRRAFGQLPPRTSYHFTSVNAEKPSAFFSAIHPALLAFLISGIAFGFGAAARNGGGAPQENLLSVVPLAAAALGVVLMRRDRKVDTLYLISALLILGGFAFFFPSSLASSTGIVANLSDIFFAAGYDLFVLTAFVFIAAIGSKNPLDSLRAGLAYYCLVDIGTAIGASLRHSLFSLLQEGPDDSLAFLVVSAIILLFASYIVVVAKRSDLSRSILRLPGLSPAMARDASLDIERRCQLCAEKHSLTPREQEILEYLALGYTAIGIKDKLTISQNTAKSHIKNIYRKMGVHSQQQLIDAVFD</sequence>
<dbReference type="InterPro" id="IPR000792">
    <property type="entry name" value="Tscrpt_reg_LuxR_C"/>
</dbReference>
<feature type="transmembrane region" description="Helical" evidence="4">
    <location>
        <begin position="12"/>
        <end position="33"/>
    </location>
</feature>
<feature type="transmembrane region" description="Helical" evidence="4">
    <location>
        <begin position="45"/>
        <end position="65"/>
    </location>
</feature>
<dbReference type="GO" id="GO:0006355">
    <property type="term" value="P:regulation of DNA-templated transcription"/>
    <property type="evidence" value="ECO:0007669"/>
    <property type="project" value="InterPro"/>
</dbReference>
<evidence type="ECO:0000256" key="1">
    <source>
        <dbReference type="ARBA" id="ARBA00023015"/>
    </source>
</evidence>
<feature type="transmembrane region" description="Helical" evidence="4">
    <location>
        <begin position="98"/>
        <end position="124"/>
    </location>
</feature>
<feature type="transmembrane region" description="Helical" evidence="4">
    <location>
        <begin position="72"/>
        <end position="92"/>
    </location>
</feature>
<evidence type="ECO:0000256" key="4">
    <source>
        <dbReference type="SAM" id="Phobius"/>
    </source>
</evidence>
<evidence type="ECO:0000256" key="3">
    <source>
        <dbReference type="ARBA" id="ARBA00023163"/>
    </source>
</evidence>
<feature type="transmembrane region" description="Helical" evidence="4">
    <location>
        <begin position="236"/>
        <end position="253"/>
    </location>
</feature>
<evidence type="ECO:0000313" key="7">
    <source>
        <dbReference type="Proteomes" id="UP000308978"/>
    </source>
</evidence>
<feature type="domain" description="HTH luxR-type" evidence="5">
    <location>
        <begin position="412"/>
        <end position="475"/>
    </location>
</feature>
<dbReference type="SMART" id="SM00421">
    <property type="entry name" value="HTH_LUXR"/>
    <property type="match status" value="1"/>
</dbReference>
<feature type="transmembrane region" description="Helical" evidence="4">
    <location>
        <begin position="200"/>
        <end position="224"/>
    </location>
</feature>
<dbReference type="Pfam" id="PF00196">
    <property type="entry name" value="GerE"/>
    <property type="match status" value="1"/>
</dbReference>
<dbReference type="InterPro" id="IPR016032">
    <property type="entry name" value="Sig_transdc_resp-reg_C-effctor"/>
</dbReference>
<proteinExistence type="predicted"/>
<keyword evidence="4" id="KW-0812">Transmembrane</keyword>
<feature type="transmembrane region" description="Helical" evidence="4">
    <location>
        <begin position="131"/>
        <end position="152"/>
    </location>
</feature>
<evidence type="ECO:0000313" key="6">
    <source>
        <dbReference type="EMBL" id="THG36567.1"/>
    </source>
</evidence>
<name>A0A4V3WUP0_9ACTN</name>
<accession>A0A4V3WUP0</accession>
<dbReference type="CDD" id="cd06170">
    <property type="entry name" value="LuxR_C_like"/>
    <property type="match status" value="1"/>
</dbReference>
<feature type="transmembrane region" description="Helical" evidence="4">
    <location>
        <begin position="260"/>
        <end position="282"/>
    </location>
</feature>
<dbReference type="InterPro" id="IPR036388">
    <property type="entry name" value="WH-like_DNA-bd_sf"/>
</dbReference>
<feature type="transmembrane region" description="Helical" evidence="4">
    <location>
        <begin position="327"/>
        <end position="347"/>
    </location>
</feature>
<keyword evidence="4" id="KW-0472">Membrane</keyword>
<evidence type="ECO:0000256" key="2">
    <source>
        <dbReference type="ARBA" id="ARBA00023125"/>
    </source>
</evidence>
<keyword evidence="3" id="KW-0804">Transcription</keyword>
<gene>
    <name evidence="6" type="ORF">E5986_09560</name>
</gene>
<dbReference type="Gene3D" id="1.10.10.10">
    <property type="entry name" value="Winged helix-like DNA-binding domain superfamily/Winged helix DNA-binding domain"/>
    <property type="match status" value="1"/>
</dbReference>
<dbReference type="PANTHER" id="PTHR44688">
    <property type="entry name" value="DNA-BINDING TRANSCRIPTIONAL ACTIVATOR DEVR_DOSR"/>
    <property type="match status" value="1"/>
</dbReference>
<dbReference type="PROSITE" id="PS50043">
    <property type="entry name" value="HTH_LUXR_2"/>
    <property type="match status" value="1"/>
</dbReference>
<keyword evidence="1" id="KW-0805">Transcription regulation</keyword>
<dbReference type="AlphaFoldDB" id="A0A4V3WUP0"/>
<dbReference type="Proteomes" id="UP000308978">
    <property type="component" value="Unassembled WGS sequence"/>
</dbReference>